<keyword evidence="3" id="KW-1185">Reference proteome</keyword>
<gene>
    <name evidence="2" type="ORF">V1264_010382</name>
</gene>
<dbReference type="Proteomes" id="UP001374579">
    <property type="component" value="Unassembled WGS sequence"/>
</dbReference>
<comment type="caution">
    <text evidence="2">The sequence shown here is derived from an EMBL/GenBank/DDBJ whole genome shotgun (WGS) entry which is preliminary data.</text>
</comment>
<accession>A0AAN9APL6</accession>
<feature type="region of interest" description="Disordered" evidence="1">
    <location>
        <begin position="1"/>
        <end position="106"/>
    </location>
</feature>
<organism evidence="2 3">
    <name type="scientific">Littorina saxatilis</name>
    <dbReference type="NCBI Taxonomy" id="31220"/>
    <lineage>
        <taxon>Eukaryota</taxon>
        <taxon>Metazoa</taxon>
        <taxon>Spiralia</taxon>
        <taxon>Lophotrochozoa</taxon>
        <taxon>Mollusca</taxon>
        <taxon>Gastropoda</taxon>
        <taxon>Caenogastropoda</taxon>
        <taxon>Littorinimorpha</taxon>
        <taxon>Littorinoidea</taxon>
        <taxon>Littorinidae</taxon>
        <taxon>Littorina</taxon>
    </lineage>
</organism>
<feature type="compositionally biased region" description="Basic and acidic residues" evidence="1">
    <location>
        <begin position="87"/>
        <end position="96"/>
    </location>
</feature>
<evidence type="ECO:0000256" key="1">
    <source>
        <dbReference type="SAM" id="MobiDB-lite"/>
    </source>
</evidence>
<evidence type="ECO:0000313" key="3">
    <source>
        <dbReference type="Proteomes" id="UP001374579"/>
    </source>
</evidence>
<proteinExistence type="predicted"/>
<sequence>MTDDNGISRCGALPLETRRGGRVPGPVPHRGPSQATGGTRTSYRGGARRRVRRVNATGNDSKGGEKEKKPLTILRWNAEGNSRKKTPLAERLHEEGVDMLPGDTPH</sequence>
<dbReference type="EMBL" id="JBAMIC010000024">
    <property type="protein sequence ID" value="KAK7090610.1"/>
    <property type="molecule type" value="Genomic_DNA"/>
</dbReference>
<feature type="compositionally biased region" description="Low complexity" evidence="1">
    <location>
        <begin position="28"/>
        <end position="45"/>
    </location>
</feature>
<evidence type="ECO:0000313" key="2">
    <source>
        <dbReference type="EMBL" id="KAK7090610.1"/>
    </source>
</evidence>
<protein>
    <submittedName>
        <fullName evidence="2">Uncharacterized protein</fullName>
    </submittedName>
</protein>
<dbReference type="AlphaFoldDB" id="A0AAN9APL6"/>
<name>A0AAN9APL6_9CAEN</name>
<reference evidence="2 3" key="1">
    <citation type="submission" date="2024-02" db="EMBL/GenBank/DDBJ databases">
        <title>Chromosome-scale genome assembly of the rough periwinkle Littorina saxatilis.</title>
        <authorList>
            <person name="De Jode A."/>
            <person name="Faria R."/>
            <person name="Formenti G."/>
            <person name="Sims Y."/>
            <person name="Smith T.P."/>
            <person name="Tracey A."/>
            <person name="Wood J.M.D."/>
            <person name="Zagrodzka Z.B."/>
            <person name="Johannesson K."/>
            <person name="Butlin R.K."/>
            <person name="Leder E.H."/>
        </authorList>
    </citation>
    <scope>NUCLEOTIDE SEQUENCE [LARGE SCALE GENOMIC DNA]</scope>
    <source>
        <strain evidence="2">Snail1</strain>
        <tissue evidence="2">Muscle</tissue>
    </source>
</reference>